<dbReference type="AlphaFoldDB" id="A0A160THF5"/>
<proteinExistence type="predicted"/>
<protein>
    <submittedName>
        <fullName evidence="2">Predicted cell-wall-anchored protein SasA (LPXTG motif)</fullName>
    </submittedName>
</protein>
<feature type="region of interest" description="Disordered" evidence="1">
    <location>
        <begin position="125"/>
        <end position="153"/>
    </location>
</feature>
<evidence type="ECO:0000313" key="2">
    <source>
        <dbReference type="EMBL" id="CUS43731.1"/>
    </source>
</evidence>
<reference evidence="2" key="1">
    <citation type="submission" date="2015-10" db="EMBL/GenBank/DDBJ databases">
        <authorList>
            <person name="Gilbert D.G."/>
        </authorList>
    </citation>
    <scope>NUCLEOTIDE SEQUENCE</scope>
</reference>
<gene>
    <name evidence="2" type="ORF">MGWOODY_Smn1815</name>
</gene>
<evidence type="ECO:0000256" key="1">
    <source>
        <dbReference type="SAM" id="MobiDB-lite"/>
    </source>
</evidence>
<dbReference type="EMBL" id="CZQE01000079">
    <property type="protein sequence ID" value="CUS43731.1"/>
    <property type="molecule type" value="Genomic_DNA"/>
</dbReference>
<name>A0A160THF5_9ZZZZ</name>
<sequence length="451" mass="47689">MIATSPRTPAISSLKRNWIGWLTSNRLPSWSPAAFSMRASTCSFFVTPTGHWSCGFRMTNASETFGGIGSVATSAVPVFENISSTSGSLRTASSTWSCIASDWPRLTEGTRVEASATFFSSSWGMNSDPSRPKAGMASRKKASPPPMNGQGRAIAMSRSGRYRSFDLRISQTSFSATLPRMNSATSAGTSVIARMNAAPRASMIVMAIGEKVLPSTPVNISSGAKASRMIACPKTVGLIISCDARIVSSSRSRRMSSLPSCSCRCARRARQFSMMMTAPSTMSPKSSAPRLIRLPGTPNARMPIAIIRNENGMTSTAMIAARQLPSSRNRAAATSSAPSVRLRSTVETVALTSLARSSTTCTLMPGGRVFATCPSLSPTALATTRLFSPISISAVPTTASSPFMLAAPVRRSPPTFTLASWPTVTGTPPRVAATALRISSTERILASARTR</sequence>
<organism evidence="2">
    <name type="scientific">hydrothermal vent metagenome</name>
    <dbReference type="NCBI Taxonomy" id="652676"/>
    <lineage>
        <taxon>unclassified sequences</taxon>
        <taxon>metagenomes</taxon>
        <taxon>ecological metagenomes</taxon>
    </lineage>
</organism>
<accession>A0A160THF5</accession>